<keyword evidence="3" id="KW-0812">Transmembrane</keyword>
<gene>
    <name evidence="6" type="ORF">TSOC_007951</name>
</gene>
<dbReference type="EMBL" id="PGGS01000279">
    <property type="protein sequence ID" value="PNH05786.1"/>
    <property type="molecule type" value="Genomic_DNA"/>
</dbReference>
<keyword evidence="7" id="KW-1185">Reference proteome</keyword>
<dbReference type="InterPro" id="IPR002932">
    <property type="entry name" value="Glu_synthdom"/>
</dbReference>
<dbReference type="Pfam" id="PF01645">
    <property type="entry name" value="Glu_synthase"/>
    <property type="match status" value="1"/>
</dbReference>
<evidence type="ECO:0000313" key="7">
    <source>
        <dbReference type="Proteomes" id="UP000236333"/>
    </source>
</evidence>
<keyword evidence="3" id="KW-1133">Transmembrane helix</keyword>
<dbReference type="GO" id="GO:0015930">
    <property type="term" value="F:glutamate synthase activity"/>
    <property type="evidence" value="ECO:0007669"/>
    <property type="project" value="InterPro"/>
</dbReference>
<dbReference type="Pfam" id="PF04898">
    <property type="entry name" value="Glu_syn_central"/>
    <property type="match status" value="1"/>
</dbReference>
<sequence length="398" mass="42928">MVQPLWRTVVVPNLLTPGSKPDLVDFVFAGWVALLVLAARVVFDRTAIPRLAARLHAPGGSAGSGAKPKSPLERSRVVLDSAWIAAFAACLAGFAWWVTVWDNGGCTPWSTTACFAEWPNHPVALGQVPDISVKASQKNFKKSLEKGVLKILSKMGISLLSCYHGAQIFEAYGLGKDVVDLCFRGTVSRIGGMSLADLQRESESLWAKGFPEKAMSKLEDYGFIQSKPKGEYHSNNQNMAKLLHKAIGLGAGSAADPKAYKAYQQHFVEAPVAVLRDCLEFKSDRPAIPIDQVEPVAAIMQRFCTGGMSLGAISRETHETIAIAMNRIGGKSNSGEGGEDPVRWELLADVDAAGRSEAVPHLKGLRNGDTATSRIKQGRPRKLRQQASEADGERRGPA</sequence>
<feature type="domain" description="Glutamate synthase" evidence="4">
    <location>
        <begin position="235"/>
        <end position="350"/>
    </location>
</feature>
<evidence type="ECO:0000313" key="6">
    <source>
        <dbReference type="EMBL" id="PNH05786.1"/>
    </source>
</evidence>
<dbReference type="PANTHER" id="PTHR43100:SF2">
    <property type="entry name" value="BNAA03G19380D PROTEIN"/>
    <property type="match status" value="1"/>
</dbReference>
<dbReference type="PANTHER" id="PTHR43100">
    <property type="entry name" value="GLUTAMATE SYNTHASE [NADPH] SMALL CHAIN"/>
    <property type="match status" value="1"/>
</dbReference>
<proteinExistence type="inferred from homology"/>
<feature type="region of interest" description="Disordered" evidence="2">
    <location>
        <begin position="357"/>
        <end position="398"/>
    </location>
</feature>
<feature type="transmembrane region" description="Helical" evidence="3">
    <location>
        <begin position="77"/>
        <end position="98"/>
    </location>
</feature>
<dbReference type="OrthoDB" id="4327079at2759"/>
<feature type="transmembrane region" description="Helical" evidence="3">
    <location>
        <begin position="23"/>
        <end position="43"/>
    </location>
</feature>
<evidence type="ECO:0000259" key="4">
    <source>
        <dbReference type="Pfam" id="PF01645"/>
    </source>
</evidence>
<comment type="similarity">
    <text evidence="1">Belongs to the glutamate synthase family.</text>
</comment>
<dbReference type="SUPFAM" id="SSF51395">
    <property type="entry name" value="FMN-linked oxidoreductases"/>
    <property type="match status" value="1"/>
</dbReference>
<dbReference type="AlphaFoldDB" id="A0A2J7ZZV3"/>
<evidence type="ECO:0000256" key="3">
    <source>
        <dbReference type="SAM" id="Phobius"/>
    </source>
</evidence>
<comment type="caution">
    <text evidence="6">The sequence shown here is derived from an EMBL/GenBank/DDBJ whole genome shotgun (WGS) entry which is preliminary data.</text>
</comment>
<name>A0A2J7ZZV3_9CHLO</name>
<feature type="domain" description="Glutamate synthase central-N" evidence="5">
    <location>
        <begin position="132"/>
        <end position="174"/>
    </location>
</feature>
<dbReference type="GO" id="GO:0006537">
    <property type="term" value="P:glutamate biosynthetic process"/>
    <property type="evidence" value="ECO:0007669"/>
    <property type="project" value="InterPro"/>
</dbReference>
<evidence type="ECO:0000256" key="1">
    <source>
        <dbReference type="ARBA" id="ARBA00009716"/>
    </source>
</evidence>
<accession>A0A2J7ZZV3</accession>
<dbReference type="InterPro" id="IPR006982">
    <property type="entry name" value="Glu_synth_centr_N"/>
</dbReference>
<reference evidence="6 7" key="1">
    <citation type="journal article" date="2017" name="Mol. Biol. Evol.">
        <title>The 4-celled Tetrabaena socialis nuclear genome reveals the essential components for genetic control of cell number at the origin of multicellularity in the volvocine lineage.</title>
        <authorList>
            <person name="Featherston J."/>
            <person name="Arakaki Y."/>
            <person name="Hanschen E.R."/>
            <person name="Ferris P.J."/>
            <person name="Michod R.E."/>
            <person name="Olson B.J.S.C."/>
            <person name="Nozaki H."/>
            <person name="Durand P.M."/>
        </authorList>
    </citation>
    <scope>NUCLEOTIDE SEQUENCE [LARGE SCALE GENOMIC DNA]</scope>
    <source>
        <strain evidence="6 7">NIES-571</strain>
    </source>
</reference>
<evidence type="ECO:0000256" key="2">
    <source>
        <dbReference type="SAM" id="MobiDB-lite"/>
    </source>
</evidence>
<keyword evidence="3" id="KW-0472">Membrane</keyword>
<dbReference type="InterPro" id="IPR013785">
    <property type="entry name" value="Aldolase_TIM"/>
</dbReference>
<organism evidence="6 7">
    <name type="scientific">Tetrabaena socialis</name>
    <dbReference type="NCBI Taxonomy" id="47790"/>
    <lineage>
        <taxon>Eukaryota</taxon>
        <taxon>Viridiplantae</taxon>
        <taxon>Chlorophyta</taxon>
        <taxon>core chlorophytes</taxon>
        <taxon>Chlorophyceae</taxon>
        <taxon>CS clade</taxon>
        <taxon>Chlamydomonadales</taxon>
        <taxon>Tetrabaenaceae</taxon>
        <taxon>Tetrabaena</taxon>
    </lineage>
</organism>
<evidence type="ECO:0000259" key="5">
    <source>
        <dbReference type="Pfam" id="PF04898"/>
    </source>
</evidence>
<dbReference type="InterPro" id="IPR051394">
    <property type="entry name" value="Glutamate_Synthase"/>
</dbReference>
<dbReference type="Gene3D" id="3.20.20.70">
    <property type="entry name" value="Aldolase class I"/>
    <property type="match status" value="2"/>
</dbReference>
<dbReference type="Proteomes" id="UP000236333">
    <property type="component" value="Unassembled WGS sequence"/>
</dbReference>
<protein>
    <submittedName>
        <fullName evidence="6">Ferredoxin-dependent glutamate synthase 1, chloroplastic</fullName>
    </submittedName>
</protein>